<organism evidence="1">
    <name type="scientific">Anguilla anguilla</name>
    <name type="common">European freshwater eel</name>
    <name type="synonym">Muraena anguilla</name>
    <dbReference type="NCBI Taxonomy" id="7936"/>
    <lineage>
        <taxon>Eukaryota</taxon>
        <taxon>Metazoa</taxon>
        <taxon>Chordata</taxon>
        <taxon>Craniata</taxon>
        <taxon>Vertebrata</taxon>
        <taxon>Euteleostomi</taxon>
        <taxon>Actinopterygii</taxon>
        <taxon>Neopterygii</taxon>
        <taxon>Teleostei</taxon>
        <taxon>Anguilliformes</taxon>
        <taxon>Anguillidae</taxon>
        <taxon>Anguilla</taxon>
    </lineage>
</organism>
<protein>
    <submittedName>
        <fullName evidence="1">Uncharacterized protein</fullName>
    </submittedName>
</protein>
<reference evidence="1" key="1">
    <citation type="submission" date="2014-11" db="EMBL/GenBank/DDBJ databases">
        <authorList>
            <person name="Amaro Gonzalez C."/>
        </authorList>
    </citation>
    <scope>NUCLEOTIDE SEQUENCE</scope>
</reference>
<dbReference type="EMBL" id="GBXM01009197">
    <property type="protein sequence ID" value="JAH99380.1"/>
    <property type="molecule type" value="Transcribed_RNA"/>
</dbReference>
<sequence>MNVAIMCVIISTVFYTLAFQLAISG</sequence>
<reference evidence="1" key="2">
    <citation type="journal article" date="2015" name="Fish Shellfish Immunol.">
        <title>Early steps in the European eel (Anguilla anguilla)-Vibrio vulnificus interaction in the gills: Role of the RtxA13 toxin.</title>
        <authorList>
            <person name="Callol A."/>
            <person name="Pajuelo D."/>
            <person name="Ebbesson L."/>
            <person name="Teles M."/>
            <person name="MacKenzie S."/>
            <person name="Amaro C."/>
        </authorList>
    </citation>
    <scope>NUCLEOTIDE SEQUENCE</scope>
</reference>
<dbReference type="AlphaFoldDB" id="A0A0E9XC22"/>
<evidence type="ECO:0000313" key="1">
    <source>
        <dbReference type="EMBL" id="JAH99380.1"/>
    </source>
</evidence>
<proteinExistence type="predicted"/>
<name>A0A0E9XC22_ANGAN</name>
<accession>A0A0E9XC22</accession>